<dbReference type="Pfam" id="PF00293">
    <property type="entry name" value="NUDIX"/>
    <property type="match status" value="1"/>
</dbReference>
<protein>
    <submittedName>
        <fullName evidence="4">8-oxo-dGTP pyrophosphatase MutT (NUDIX family)</fullName>
    </submittedName>
</protein>
<evidence type="ECO:0000256" key="2">
    <source>
        <dbReference type="ARBA" id="ARBA00022801"/>
    </source>
</evidence>
<comment type="caution">
    <text evidence="4">The sequence shown here is derived from an EMBL/GenBank/DDBJ whole genome shotgun (WGS) entry which is preliminary data.</text>
</comment>
<dbReference type="PANTHER" id="PTHR43046">
    <property type="entry name" value="GDP-MANNOSE MANNOSYL HYDROLASE"/>
    <property type="match status" value="1"/>
</dbReference>
<dbReference type="InterPro" id="IPR020084">
    <property type="entry name" value="NUDIX_hydrolase_CS"/>
</dbReference>
<dbReference type="Gene3D" id="3.90.79.10">
    <property type="entry name" value="Nucleoside Triphosphate Pyrophosphohydrolase"/>
    <property type="match status" value="1"/>
</dbReference>
<dbReference type="PANTHER" id="PTHR43046:SF16">
    <property type="entry name" value="ADP-RIBOSE PYROPHOSPHATASE YJHB-RELATED"/>
    <property type="match status" value="1"/>
</dbReference>
<dbReference type="PROSITE" id="PS00893">
    <property type="entry name" value="NUDIX_BOX"/>
    <property type="match status" value="1"/>
</dbReference>
<dbReference type="RefSeq" id="WP_192753165.1">
    <property type="nucleotide sequence ID" value="NZ_BAABJL010000062.1"/>
</dbReference>
<reference evidence="4" key="1">
    <citation type="submission" date="2020-10" db="EMBL/GenBank/DDBJ databases">
        <title>Sequencing the genomes of 1000 actinobacteria strains.</title>
        <authorList>
            <person name="Klenk H.-P."/>
        </authorList>
    </citation>
    <scope>NUCLEOTIDE SEQUENCE</scope>
    <source>
        <strain evidence="4">DSM 45354</strain>
    </source>
</reference>
<gene>
    <name evidence="4" type="ORF">HEB94_006465</name>
</gene>
<sequence length="199" mass="21268">MEIAGNRDPALLRLLAGRRPAAVHRESWGVDASMPLELASCLTPTPVPDTLVPADLVTSVRCLVSAPGGVVVCANSREQHVLPGGRRETGETFAETAAREVVEETGWRLDPGTLRPLGFLHLAHLGARPTGYAYLYPDSLQWVFGAHAVTREVAPDAAWTDTEGWELASRVVAVAELPSLPLSPGNRAFLDAHLAGRTP</sequence>
<feature type="domain" description="Nudix hydrolase" evidence="3">
    <location>
        <begin position="55"/>
        <end position="195"/>
    </location>
</feature>
<accession>A0A927RB07</accession>
<dbReference type="PROSITE" id="PS51462">
    <property type="entry name" value="NUDIX"/>
    <property type="match status" value="1"/>
</dbReference>
<dbReference type="Proteomes" id="UP000638648">
    <property type="component" value="Unassembled WGS sequence"/>
</dbReference>
<name>A0A927RB07_9ACTN</name>
<dbReference type="EMBL" id="JADBEM010000001">
    <property type="protein sequence ID" value="MBE1609617.1"/>
    <property type="molecule type" value="Genomic_DNA"/>
</dbReference>
<dbReference type="InterPro" id="IPR015797">
    <property type="entry name" value="NUDIX_hydrolase-like_dom_sf"/>
</dbReference>
<dbReference type="InterPro" id="IPR000086">
    <property type="entry name" value="NUDIX_hydrolase_dom"/>
</dbReference>
<evidence type="ECO:0000313" key="4">
    <source>
        <dbReference type="EMBL" id="MBE1609617.1"/>
    </source>
</evidence>
<evidence type="ECO:0000313" key="5">
    <source>
        <dbReference type="Proteomes" id="UP000638648"/>
    </source>
</evidence>
<keyword evidence="5" id="KW-1185">Reference proteome</keyword>
<keyword evidence="2" id="KW-0378">Hydrolase</keyword>
<dbReference type="AlphaFoldDB" id="A0A927RB07"/>
<comment type="cofactor">
    <cofactor evidence="1">
        <name>Mg(2+)</name>
        <dbReference type="ChEBI" id="CHEBI:18420"/>
    </cofactor>
</comment>
<evidence type="ECO:0000256" key="1">
    <source>
        <dbReference type="ARBA" id="ARBA00001946"/>
    </source>
</evidence>
<dbReference type="SUPFAM" id="SSF55811">
    <property type="entry name" value="Nudix"/>
    <property type="match status" value="1"/>
</dbReference>
<dbReference type="GO" id="GO:0016787">
    <property type="term" value="F:hydrolase activity"/>
    <property type="evidence" value="ECO:0007669"/>
    <property type="project" value="UniProtKB-KW"/>
</dbReference>
<evidence type="ECO:0000259" key="3">
    <source>
        <dbReference type="PROSITE" id="PS51462"/>
    </source>
</evidence>
<proteinExistence type="predicted"/>
<organism evidence="4 5">
    <name type="scientific">Actinopolymorpha pittospori</name>
    <dbReference type="NCBI Taxonomy" id="648752"/>
    <lineage>
        <taxon>Bacteria</taxon>
        <taxon>Bacillati</taxon>
        <taxon>Actinomycetota</taxon>
        <taxon>Actinomycetes</taxon>
        <taxon>Propionibacteriales</taxon>
        <taxon>Actinopolymorphaceae</taxon>
        <taxon>Actinopolymorpha</taxon>
    </lineage>
</organism>